<evidence type="ECO:0000313" key="6">
    <source>
        <dbReference type="Proteomes" id="UP000189733"/>
    </source>
</evidence>
<dbReference type="InterPro" id="IPR023214">
    <property type="entry name" value="HAD_sf"/>
</dbReference>
<dbReference type="EMBL" id="FUYA01000004">
    <property type="protein sequence ID" value="SKA71057.1"/>
    <property type="molecule type" value="Genomic_DNA"/>
</dbReference>
<dbReference type="GO" id="GO:0005992">
    <property type="term" value="P:trehalose biosynthetic process"/>
    <property type="evidence" value="ECO:0007669"/>
    <property type="project" value="UniProtKB-UniPathway"/>
</dbReference>
<dbReference type="Pfam" id="PF02358">
    <property type="entry name" value="Trehalose_PPase"/>
    <property type="match status" value="1"/>
</dbReference>
<keyword evidence="3 4" id="KW-0378">Hydrolase</keyword>
<dbReference type="InterPro" id="IPR044651">
    <property type="entry name" value="OTSB-like"/>
</dbReference>
<comment type="function">
    <text evidence="4">Removes the phosphate from trehalose 6-phosphate to produce free trehalose.</text>
</comment>
<evidence type="ECO:0000256" key="3">
    <source>
        <dbReference type="ARBA" id="ARBA00022801"/>
    </source>
</evidence>
<dbReference type="PANTHER" id="PTHR43768">
    <property type="entry name" value="TREHALOSE 6-PHOSPHATE PHOSPHATASE"/>
    <property type="match status" value="1"/>
</dbReference>
<keyword evidence="4" id="KW-0479">Metal-binding</keyword>
<dbReference type="PANTHER" id="PTHR43768:SF3">
    <property type="entry name" value="TREHALOSE 6-PHOSPHATE PHOSPHATASE"/>
    <property type="match status" value="1"/>
</dbReference>
<dbReference type="AlphaFoldDB" id="A0A1T4W1J5"/>
<dbReference type="EC" id="3.1.3.12" evidence="4"/>
<dbReference type="STRING" id="1121442.SAMN02745702_01401"/>
<evidence type="ECO:0000256" key="1">
    <source>
        <dbReference type="ARBA" id="ARBA00005199"/>
    </source>
</evidence>
<dbReference type="Proteomes" id="UP000189733">
    <property type="component" value="Unassembled WGS sequence"/>
</dbReference>
<reference evidence="5 6" key="1">
    <citation type="submission" date="2017-02" db="EMBL/GenBank/DDBJ databases">
        <authorList>
            <person name="Peterson S.W."/>
        </authorList>
    </citation>
    <scope>NUCLEOTIDE SEQUENCE [LARGE SCALE GENOMIC DNA]</scope>
    <source>
        <strain evidence="5 6">DSM 18034</strain>
    </source>
</reference>
<proteinExistence type="inferred from homology"/>
<dbReference type="UniPathway" id="UPA00299"/>
<comment type="catalytic activity">
    <reaction evidence="4">
        <text>alpha,alpha-trehalose 6-phosphate + H2O = alpha,alpha-trehalose + phosphate</text>
        <dbReference type="Rhea" id="RHEA:23420"/>
        <dbReference type="ChEBI" id="CHEBI:15377"/>
        <dbReference type="ChEBI" id="CHEBI:16551"/>
        <dbReference type="ChEBI" id="CHEBI:43474"/>
        <dbReference type="ChEBI" id="CHEBI:58429"/>
        <dbReference type="EC" id="3.1.3.12"/>
    </reaction>
</comment>
<evidence type="ECO:0000313" key="5">
    <source>
        <dbReference type="EMBL" id="SKA71057.1"/>
    </source>
</evidence>
<sequence length="259" mass="29707">MKTWSMIQQDTSFWKRLSAAPQCAFLFDYDGTLAPFVSTPSKAFPYAEFPPLLLQLMQQPRFHVSFITGRASHELLRLLRLPVQPEIWGSHGAERLLPSGEVTPFYDRVQYFPAFDAAVRLAGEAGFVLNVERKPACVAFHLRSLPEEERRDAEQWALAHWGRLAEQMELELHGFDGGLELRVPGISKGRAVETVRRELSEQCEILYFGDDLTDEDAFEALGRQGLSFLIRPRFRETQAQYWLRPPRELAGLLERILES</sequence>
<accession>A0A1T4W1J5</accession>
<dbReference type="OrthoDB" id="414934at2"/>
<name>A0A1T4W1J5_9BACT</name>
<dbReference type="SUPFAM" id="SSF56784">
    <property type="entry name" value="HAD-like"/>
    <property type="match status" value="1"/>
</dbReference>
<dbReference type="InterPro" id="IPR036412">
    <property type="entry name" value="HAD-like_sf"/>
</dbReference>
<dbReference type="InterPro" id="IPR006379">
    <property type="entry name" value="HAD-SF_hydro_IIB"/>
</dbReference>
<evidence type="ECO:0000256" key="4">
    <source>
        <dbReference type="RuleBase" id="RU361117"/>
    </source>
</evidence>
<organism evidence="5 6">
    <name type="scientific">Desulfobaculum bizertense DSM 18034</name>
    <dbReference type="NCBI Taxonomy" id="1121442"/>
    <lineage>
        <taxon>Bacteria</taxon>
        <taxon>Pseudomonadati</taxon>
        <taxon>Thermodesulfobacteriota</taxon>
        <taxon>Desulfovibrionia</taxon>
        <taxon>Desulfovibrionales</taxon>
        <taxon>Desulfovibrionaceae</taxon>
        <taxon>Desulfobaculum</taxon>
    </lineage>
</organism>
<protein>
    <recommendedName>
        <fullName evidence="4">Trehalose 6-phosphate phosphatase</fullName>
        <ecNumber evidence="4">3.1.3.12</ecNumber>
    </recommendedName>
</protein>
<dbReference type="NCBIfam" id="TIGR00685">
    <property type="entry name" value="T6PP"/>
    <property type="match status" value="1"/>
</dbReference>
<gene>
    <name evidence="5" type="ORF">SAMN02745702_01401</name>
</gene>
<dbReference type="Gene3D" id="3.40.50.1000">
    <property type="entry name" value="HAD superfamily/HAD-like"/>
    <property type="match status" value="2"/>
</dbReference>
<evidence type="ECO:0000256" key="2">
    <source>
        <dbReference type="ARBA" id="ARBA00008770"/>
    </source>
</evidence>
<dbReference type="GO" id="GO:0004805">
    <property type="term" value="F:trehalose-phosphatase activity"/>
    <property type="evidence" value="ECO:0007669"/>
    <property type="project" value="UniProtKB-EC"/>
</dbReference>
<dbReference type="NCBIfam" id="TIGR01484">
    <property type="entry name" value="HAD-SF-IIB"/>
    <property type="match status" value="1"/>
</dbReference>
<comment type="pathway">
    <text evidence="1 4">Glycan biosynthesis; trehalose biosynthesis.</text>
</comment>
<dbReference type="InterPro" id="IPR003337">
    <property type="entry name" value="Trehalose_PPase"/>
</dbReference>
<keyword evidence="4" id="KW-0460">Magnesium</keyword>
<dbReference type="GO" id="GO:0046872">
    <property type="term" value="F:metal ion binding"/>
    <property type="evidence" value="ECO:0007669"/>
    <property type="project" value="UniProtKB-KW"/>
</dbReference>
<comment type="cofactor">
    <cofactor evidence="4">
        <name>Mg(2+)</name>
        <dbReference type="ChEBI" id="CHEBI:18420"/>
    </cofactor>
</comment>
<dbReference type="RefSeq" id="WP_159445945.1">
    <property type="nucleotide sequence ID" value="NZ_FUYA01000004.1"/>
</dbReference>
<comment type="similarity">
    <text evidence="2 4">Belongs to the trehalose phosphatase family.</text>
</comment>
<keyword evidence="6" id="KW-1185">Reference proteome</keyword>